<dbReference type="GO" id="GO:0005739">
    <property type="term" value="C:mitochondrion"/>
    <property type="evidence" value="ECO:0007669"/>
    <property type="project" value="UniProtKB-SubCell"/>
</dbReference>
<evidence type="ECO:0000256" key="9">
    <source>
        <dbReference type="PIRSR" id="PIRSR000858-1"/>
    </source>
</evidence>
<evidence type="ECO:0000256" key="8">
    <source>
        <dbReference type="PIRNR" id="PIRNR000858"/>
    </source>
</evidence>
<accession>A0A9P0EY05</accession>
<keyword evidence="11" id="KW-1185">Reference proteome</keyword>
<keyword evidence="6 8" id="KW-0496">Mitochondrion</keyword>
<comment type="function">
    <text evidence="7 8">Key enzyme for ketone body catabolism. Transfers the CoA moiety from succinate to acetoacetate. Formation of the enzyme-CoA intermediate proceeds via an unstable anhydride species formed between the carboxylate groups of the enzyme and substrate.</text>
</comment>
<evidence type="ECO:0000256" key="1">
    <source>
        <dbReference type="ARBA" id="ARBA00004173"/>
    </source>
</evidence>
<dbReference type="InterPro" id="IPR014388">
    <property type="entry name" value="3-oxoacid_CoA-transferase"/>
</dbReference>
<dbReference type="OrthoDB" id="1933379at2759"/>
<evidence type="ECO:0000256" key="6">
    <source>
        <dbReference type="ARBA" id="ARBA00023128"/>
    </source>
</evidence>
<dbReference type="InterPro" id="IPR037171">
    <property type="entry name" value="NagB/RpiA_transferase-like"/>
</dbReference>
<dbReference type="AlphaFoldDB" id="A0A9P0EY05"/>
<comment type="pathway">
    <text evidence="2 8">Ketone metabolism; succinyl-CoA degradation; acetoacetyl-CoA from succinyl-CoA: step 1/1.</text>
</comment>
<protein>
    <recommendedName>
        <fullName evidence="8">Succinyl-CoA:3-ketoacid-coenzyme A transferase</fullName>
        <ecNumber evidence="8">2.8.3.5</ecNumber>
    </recommendedName>
</protein>
<dbReference type="FunFam" id="3.40.1080.10:FF:000002">
    <property type="entry name" value="Succinyl-CoA:3-ketoacid-coenzyme A transferase, mitochondrial"/>
    <property type="match status" value="1"/>
</dbReference>
<reference evidence="10" key="1">
    <citation type="submission" date="2021-12" db="EMBL/GenBank/DDBJ databases">
        <authorList>
            <person name="King R."/>
        </authorList>
    </citation>
    <scope>NUCLEOTIDE SEQUENCE</scope>
</reference>
<comment type="similarity">
    <text evidence="3 8">Belongs to the 3-oxoacid CoA-transferase family.</text>
</comment>
<dbReference type="PROSITE" id="PS01274">
    <property type="entry name" value="COA_TRANSF_2"/>
    <property type="match status" value="1"/>
</dbReference>
<dbReference type="NCBIfam" id="TIGR02428">
    <property type="entry name" value="pcaJ_scoB_fam"/>
    <property type="match status" value="1"/>
</dbReference>
<dbReference type="InterPro" id="IPR004165">
    <property type="entry name" value="CoA_trans_fam_I"/>
</dbReference>
<organism evidence="10 11">
    <name type="scientific">Bemisia tabaci</name>
    <name type="common">Sweetpotato whitefly</name>
    <name type="synonym">Aleurodes tabaci</name>
    <dbReference type="NCBI Taxonomy" id="7038"/>
    <lineage>
        <taxon>Eukaryota</taxon>
        <taxon>Metazoa</taxon>
        <taxon>Ecdysozoa</taxon>
        <taxon>Arthropoda</taxon>
        <taxon>Hexapoda</taxon>
        <taxon>Insecta</taxon>
        <taxon>Pterygota</taxon>
        <taxon>Neoptera</taxon>
        <taxon>Paraneoptera</taxon>
        <taxon>Hemiptera</taxon>
        <taxon>Sternorrhyncha</taxon>
        <taxon>Aleyrodoidea</taxon>
        <taxon>Aleyrodidae</taxon>
        <taxon>Aleyrodinae</taxon>
        <taxon>Bemisia</taxon>
    </lineage>
</organism>
<dbReference type="SMART" id="SM00882">
    <property type="entry name" value="CoA_trans"/>
    <property type="match status" value="2"/>
</dbReference>
<dbReference type="SUPFAM" id="SSF100950">
    <property type="entry name" value="NagB/RpiA/CoA transferase-like"/>
    <property type="match status" value="2"/>
</dbReference>
<evidence type="ECO:0000256" key="3">
    <source>
        <dbReference type="ARBA" id="ARBA00007154"/>
    </source>
</evidence>
<evidence type="ECO:0000256" key="2">
    <source>
        <dbReference type="ARBA" id="ARBA00004753"/>
    </source>
</evidence>
<dbReference type="Pfam" id="PF01144">
    <property type="entry name" value="CoA_trans"/>
    <property type="match status" value="2"/>
</dbReference>
<dbReference type="EC" id="2.8.3.5" evidence="8"/>
<gene>
    <name evidence="10" type="ORF">BEMITA_LOCUS3301</name>
</gene>
<dbReference type="PIRSF" id="PIRSF000858">
    <property type="entry name" value="SCOT-t"/>
    <property type="match status" value="1"/>
</dbReference>
<evidence type="ECO:0000256" key="5">
    <source>
        <dbReference type="ARBA" id="ARBA00022946"/>
    </source>
</evidence>
<dbReference type="FunFam" id="3.40.1080.10:FF:000001">
    <property type="entry name" value="Succinyl-coa:3-ketoacid-coenzyme a transferase subunit b"/>
    <property type="match status" value="1"/>
</dbReference>
<proteinExistence type="inferred from homology"/>
<keyword evidence="4 8" id="KW-0808">Transferase</keyword>
<comment type="subcellular location">
    <subcellularLocation>
        <location evidence="1">Mitochondrion</location>
    </subcellularLocation>
</comment>
<evidence type="ECO:0000256" key="7">
    <source>
        <dbReference type="ARBA" id="ARBA00054372"/>
    </source>
</evidence>
<dbReference type="InterPro" id="IPR004164">
    <property type="entry name" value="CoA_transf_AS"/>
</dbReference>
<dbReference type="EMBL" id="OU963863">
    <property type="protein sequence ID" value="CAH0383911.1"/>
    <property type="molecule type" value="Genomic_DNA"/>
</dbReference>
<keyword evidence="5" id="KW-0809">Transit peptide</keyword>
<dbReference type="InterPro" id="IPR012792">
    <property type="entry name" value="3-oxoacid_CoA-transf_A"/>
</dbReference>
<dbReference type="KEGG" id="btab:109035025"/>
<evidence type="ECO:0000256" key="4">
    <source>
        <dbReference type="ARBA" id="ARBA00022679"/>
    </source>
</evidence>
<comment type="catalytic activity">
    <reaction evidence="8">
        <text>a 3-oxo acid + succinyl-CoA = a 3-oxoacyl-CoA + succinate</text>
        <dbReference type="Rhea" id="RHEA:24564"/>
        <dbReference type="ChEBI" id="CHEBI:30031"/>
        <dbReference type="ChEBI" id="CHEBI:35973"/>
        <dbReference type="ChEBI" id="CHEBI:57292"/>
        <dbReference type="ChEBI" id="CHEBI:90726"/>
        <dbReference type="EC" id="2.8.3.5"/>
    </reaction>
</comment>
<sequence>MAHITLLRCEKFIFHPLPCRALLKLTGEIKNFHLSSKHNDKEEKDNDADTNRVQSFVKSIQDRKGKVYNNALEAIGDVKSGSTLLVGGFGLCGIPESLITALLKTEINDLTVVSNNAGVDNYGLGLWLKDKRIRKMISSYVGENAEFEKQYLSGELEVELTPQGTLAERIRAGGAGIPAFYTPTGQGTLIEEGGAPIKYSSDGGVAIASQGRQAQMFNGRNYILETAIIGDFSFIKAWKADPLGNLIFRKTARNFNSPMCRAGKTVIAEVEEIVEIGDLDPDHVHVPGIFVDRIIKAEVLEKRIERIKLNKKNDESSTVASTPAAEMRERIIKRVALEFKNGMYVNLGIGMPMLASNYILPGMTVTLQSENGVLGLGGYPSSKKEVDPDLINAGKETVTVVDGASYFGSDESFAMIRGGHIHLTILGAMEVSQYGDLANWMIPGKMVKGMGGAMDLVSAPNTKVVVAMEHTAKDGGHKIVSECQLPLTGRNVVDLIITEKGVFEVNKESGLTLIEIAEGIEVPELIMSTGCSFEVSPDLKKMGQVEV</sequence>
<dbReference type="InterPro" id="IPR012791">
    <property type="entry name" value="3-oxoacid_CoA-transf_B"/>
</dbReference>
<dbReference type="PANTHER" id="PTHR13707:SF23">
    <property type="entry name" value="SUCCINYL-COA:3-KETOACID-COENZYME A TRANSFERASE"/>
    <property type="match status" value="1"/>
</dbReference>
<evidence type="ECO:0000313" key="10">
    <source>
        <dbReference type="EMBL" id="CAH0383911.1"/>
    </source>
</evidence>
<dbReference type="Gene3D" id="3.40.1080.10">
    <property type="entry name" value="Glutaconate Coenzyme A-transferase"/>
    <property type="match status" value="2"/>
</dbReference>
<dbReference type="NCBIfam" id="TIGR02429">
    <property type="entry name" value="pcaI_scoA_fam"/>
    <property type="match status" value="1"/>
</dbReference>
<feature type="active site" description="5-glutamyl coenzyme A thioester intermediate" evidence="9">
    <location>
        <position position="370"/>
    </location>
</feature>
<dbReference type="GO" id="GO:0008260">
    <property type="term" value="F:succinyl-CoA:3-oxo-acid CoA-transferase activity"/>
    <property type="evidence" value="ECO:0007669"/>
    <property type="project" value="UniProtKB-EC"/>
</dbReference>
<dbReference type="PANTHER" id="PTHR13707">
    <property type="entry name" value="KETOACID-COENZYME A TRANSFERASE"/>
    <property type="match status" value="1"/>
</dbReference>
<evidence type="ECO:0000313" key="11">
    <source>
        <dbReference type="Proteomes" id="UP001152759"/>
    </source>
</evidence>
<dbReference type="GO" id="GO:0046952">
    <property type="term" value="P:ketone body catabolic process"/>
    <property type="evidence" value="ECO:0007669"/>
    <property type="project" value="InterPro"/>
</dbReference>
<name>A0A9P0EY05_BEMTA</name>
<dbReference type="Proteomes" id="UP001152759">
    <property type="component" value="Chromosome 2"/>
</dbReference>